<protein>
    <submittedName>
        <fullName evidence="2">MARVEL domain-containing protein</fullName>
    </submittedName>
</protein>
<accession>A0A915C2S4</accession>
<dbReference type="AlphaFoldDB" id="A0A915C2S4"/>
<dbReference type="WBParaSite" id="PgR082_g033_t02">
    <property type="protein sequence ID" value="PgR082_g033_t02"/>
    <property type="gene ID" value="PgR082_g033"/>
</dbReference>
<sequence>MMRRASWCISKQSILKWLQIVCLFIIDLLTPTPSSLATFKI</sequence>
<dbReference type="Proteomes" id="UP000887569">
    <property type="component" value="Unplaced"/>
</dbReference>
<evidence type="ECO:0000313" key="2">
    <source>
        <dbReference type="WBParaSite" id="PgR082_g033_t02"/>
    </source>
</evidence>
<proteinExistence type="predicted"/>
<name>A0A915C2S4_PARUN</name>
<organism evidence="1 2">
    <name type="scientific">Parascaris univalens</name>
    <name type="common">Nematode worm</name>
    <dbReference type="NCBI Taxonomy" id="6257"/>
    <lineage>
        <taxon>Eukaryota</taxon>
        <taxon>Metazoa</taxon>
        <taxon>Ecdysozoa</taxon>
        <taxon>Nematoda</taxon>
        <taxon>Chromadorea</taxon>
        <taxon>Rhabditida</taxon>
        <taxon>Spirurina</taxon>
        <taxon>Ascaridomorpha</taxon>
        <taxon>Ascaridoidea</taxon>
        <taxon>Ascarididae</taxon>
        <taxon>Parascaris</taxon>
    </lineage>
</organism>
<evidence type="ECO:0000313" key="1">
    <source>
        <dbReference type="Proteomes" id="UP000887569"/>
    </source>
</evidence>
<reference evidence="2" key="1">
    <citation type="submission" date="2022-11" db="UniProtKB">
        <authorList>
            <consortium name="WormBaseParasite"/>
        </authorList>
    </citation>
    <scope>IDENTIFICATION</scope>
</reference>
<keyword evidence="1" id="KW-1185">Reference proteome</keyword>